<keyword evidence="1" id="KW-0732">Signal</keyword>
<dbReference type="KEGG" id="salk:FBQ74_13525"/>
<organism evidence="2 3">
    <name type="scientific">Salinimonas iocasae</name>
    <dbReference type="NCBI Taxonomy" id="2572577"/>
    <lineage>
        <taxon>Bacteria</taxon>
        <taxon>Pseudomonadati</taxon>
        <taxon>Pseudomonadota</taxon>
        <taxon>Gammaproteobacteria</taxon>
        <taxon>Alteromonadales</taxon>
        <taxon>Alteromonadaceae</taxon>
        <taxon>Alteromonas/Salinimonas group</taxon>
        <taxon>Salinimonas</taxon>
    </lineage>
</organism>
<accession>A0A5B7YIX0</accession>
<protein>
    <submittedName>
        <fullName evidence="2">Uncharacterized protein</fullName>
    </submittedName>
</protein>
<feature type="chain" id="PRO_5022998314" evidence="1">
    <location>
        <begin position="23"/>
        <end position="243"/>
    </location>
</feature>
<gene>
    <name evidence="2" type="ORF">FBQ74_13525</name>
</gene>
<dbReference type="AlphaFoldDB" id="A0A5B7YIX0"/>
<dbReference type="PROSITE" id="PS51257">
    <property type="entry name" value="PROKAR_LIPOPROTEIN"/>
    <property type="match status" value="1"/>
</dbReference>
<name>A0A5B7YIX0_9ALTE</name>
<evidence type="ECO:0000313" key="2">
    <source>
        <dbReference type="EMBL" id="QCZ95243.1"/>
    </source>
</evidence>
<evidence type="ECO:0000313" key="3">
    <source>
        <dbReference type="Proteomes" id="UP000304912"/>
    </source>
</evidence>
<dbReference type="EMBL" id="CP039852">
    <property type="protein sequence ID" value="QCZ95243.1"/>
    <property type="molecule type" value="Genomic_DNA"/>
</dbReference>
<dbReference type="OrthoDB" id="6321248at2"/>
<evidence type="ECO:0000256" key="1">
    <source>
        <dbReference type="SAM" id="SignalP"/>
    </source>
</evidence>
<keyword evidence="3" id="KW-1185">Reference proteome</keyword>
<reference evidence="2 3" key="1">
    <citation type="submission" date="2019-04" db="EMBL/GenBank/DDBJ databases">
        <title>Salinimonas iocasae sp. nov., a halophilic bacterium isolated from the outer tube casing of tubeworms in Okinawa Trough.</title>
        <authorList>
            <person name="Zhang H."/>
            <person name="Wang H."/>
            <person name="Li C."/>
        </authorList>
    </citation>
    <scope>NUCLEOTIDE SEQUENCE [LARGE SCALE GENOMIC DNA]</scope>
    <source>
        <strain evidence="2 3">KX18D6</strain>
    </source>
</reference>
<feature type="signal peptide" evidence="1">
    <location>
        <begin position="1"/>
        <end position="22"/>
    </location>
</feature>
<proteinExistence type="predicted"/>
<sequence length="243" mass="27712">MMKAIPTIVISIGLLACLSARADYEEGCDDPEYQKFMQERYASFEAKNRRLLDETWQNYERSLAADDNAFRTISDLSQHLKFSAQFDPVDEVKAKINTVFSHVDALSVRQQIAGDVFDSFGSEKHAVGIAQAWLAYRQGKQESAFDYLLKSIESGNSAVLDSFGPDFSLISQIYRDGHTAPVIAYINKTRQFWKGERPDNLRYVWLQMIDAGCPVQFDFYDTIKVKELGLSVRDINQREASDY</sequence>
<dbReference type="Proteomes" id="UP000304912">
    <property type="component" value="Chromosome"/>
</dbReference>